<feature type="non-terminal residue" evidence="1">
    <location>
        <position position="82"/>
    </location>
</feature>
<comment type="caution">
    <text evidence="1">The sequence shown here is derived from an EMBL/GenBank/DDBJ whole genome shotgun (WGS) entry which is preliminary data.</text>
</comment>
<name>A0A699XNT7_TANCI</name>
<organism evidence="1">
    <name type="scientific">Tanacetum cinerariifolium</name>
    <name type="common">Dalmatian daisy</name>
    <name type="synonym">Chrysanthemum cinerariifolium</name>
    <dbReference type="NCBI Taxonomy" id="118510"/>
    <lineage>
        <taxon>Eukaryota</taxon>
        <taxon>Viridiplantae</taxon>
        <taxon>Streptophyta</taxon>
        <taxon>Embryophyta</taxon>
        <taxon>Tracheophyta</taxon>
        <taxon>Spermatophyta</taxon>
        <taxon>Magnoliopsida</taxon>
        <taxon>eudicotyledons</taxon>
        <taxon>Gunneridae</taxon>
        <taxon>Pentapetalae</taxon>
        <taxon>asterids</taxon>
        <taxon>campanulids</taxon>
        <taxon>Asterales</taxon>
        <taxon>Asteraceae</taxon>
        <taxon>Asteroideae</taxon>
        <taxon>Anthemideae</taxon>
        <taxon>Anthemidinae</taxon>
        <taxon>Tanacetum</taxon>
    </lineage>
</organism>
<dbReference type="AlphaFoldDB" id="A0A699XNT7"/>
<protein>
    <submittedName>
        <fullName evidence="1">Uncharacterized protein</fullName>
    </submittedName>
</protein>
<gene>
    <name evidence="1" type="ORF">Tci_931889</name>
</gene>
<sequence>VDDRLAERCRPHAAWQALEQFDTEQILGFVQHFGGRRLGHADVVGGATQRAEFLQGQHQPQLAQAQAAVDNIGLGNLGHGIG</sequence>
<reference evidence="1" key="1">
    <citation type="journal article" date="2019" name="Sci. Rep.">
        <title>Draft genome of Tanacetum cinerariifolium, the natural source of mosquito coil.</title>
        <authorList>
            <person name="Yamashiro T."/>
            <person name="Shiraishi A."/>
            <person name="Satake H."/>
            <person name="Nakayama K."/>
        </authorList>
    </citation>
    <scope>NUCLEOTIDE SEQUENCE</scope>
</reference>
<evidence type="ECO:0000313" key="1">
    <source>
        <dbReference type="EMBL" id="GFD59920.1"/>
    </source>
</evidence>
<accession>A0A699XNT7</accession>
<proteinExistence type="predicted"/>
<feature type="non-terminal residue" evidence="1">
    <location>
        <position position="1"/>
    </location>
</feature>
<dbReference type="EMBL" id="BKCJ011871125">
    <property type="protein sequence ID" value="GFD59920.1"/>
    <property type="molecule type" value="Genomic_DNA"/>
</dbReference>